<sequence>MQKILLLLLLINLILSQSIQNEEISLISESKISSEYLSSSHEGYVWNLTETLIGEASSRFGYGVAIYQDVFVVGATYTCEAYVYRKNGSNWDLEQILNGTASSNFGYGVAIYQDVIIVGASLTYEVFIYRYNGTIWNLEEILNGTADSGFGTTVAIYDQVIVIGCLGDEKAYIYRYNGTNWNPEQSLDGTAGSGFGICASIYDEVIAIGATFDASVYVYRYNVSNWDLEQILNGTLGYGYGDISIYENVIAFGSNSFSEPQVSIYRYNGSIWNLEEILNGTADSGLLIFMSQYMDVLGIRTTNQFMMYEYNQTTWNLKQTFNVQSTNNRNPISIYGNFTILGTYNITQVFIYEAFEIPQVNILNCSSLFSSFDCYWDEVEFFKPLKYQINYGFDWIDIDSPILEDGNVYYQQFNSSIYDNLISNENYPIQIHACDIETMICGKSVSFVNLTTRIDSIDEGIPHLDHYNISYFNQSEPESIFFISVDNSSTSYILNDIECGKDYNISIWGCRTQECEGEDKGKVSESSISIIFEDVHNISCSVSYSLDINCTWDQINICSIPSYYHFSYQSISQNDSGNYQPTLTNQKFTAQFPNQEYQIGVSGCDSENNCGVVSTISITTGYLPSAPIINEIIPKIEEIEFNFTKLTYANNYSISLDNGTNWQNFTSLYVIVDNIIGILSGIPGNVEYNISIRGCSDLNCETPYFGEPSLIESRKAKLGNIHSLSCYGIDYGFVCNWDPLQLTEGLEAYSFRFNLSIICLQDLRTSYSVSGLPGGANYQIAVYSSANDTCYYDTNSGIESIVLVTTLIQNQETDNKSKNAAIALGVILPVFVIAAVIFFIILIKKQKNSIKRIIKQREKELEKSGGIELI</sequence>
<evidence type="ECO:0008006" key="5">
    <source>
        <dbReference type="Google" id="ProtNLM"/>
    </source>
</evidence>
<feature type="chain" id="PRO_5040496381" description="Fibronectin type-III domain-containing protein" evidence="2">
    <location>
        <begin position="17"/>
        <end position="870"/>
    </location>
</feature>
<dbReference type="Gene3D" id="2.130.10.130">
    <property type="entry name" value="Integrin alpha, N-terminal"/>
    <property type="match status" value="1"/>
</dbReference>
<dbReference type="PANTHER" id="PTHR36220">
    <property type="entry name" value="UNNAMED PRODUCT"/>
    <property type="match status" value="1"/>
</dbReference>
<protein>
    <recommendedName>
        <fullName evidence="5">Fibronectin type-III domain-containing protein</fullName>
    </recommendedName>
</protein>
<dbReference type="Proteomes" id="UP001149090">
    <property type="component" value="Unassembled WGS sequence"/>
</dbReference>
<evidence type="ECO:0000256" key="1">
    <source>
        <dbReference type="SAM" id="Phobius"/>
    </source>
</evidence>
<keyword evidence="2" id="KW-0732">Signal</keyword>
<comment type="caution">
    <text evidence="3">The sequence shown here is derived from an EMBL/GenBank/DDBJ whole genome shotgun (WGS) entry which is preliminary data.</text>
</comment>
<evidence type="ECO:0000313" key="3">
    <source>
        <dbReference type="EMBL" id="KAJ5068099.1"/>
    </source>
</evidence>
<evidence type="ECO:0000313" key="4">
    <source>
        <dbReference type="Proteomes" id="UP001149090"/>
    </source>
</evidence>
<dbReference type="AlphaFoldDB" id="A0A9Q0R6V0"/>
<organism evidence="3 4">
    <name type="scientific">Anaeramoeba ignava</name>
    <name type="common">Anaerobic marine amoeba</name>
    <dbReference type="NCBI Taxonomy" id="1746090"/>
    <lineage>
        <taxon>Eukaryota</taxon>
        <taxon>Metamonada</taxon>
        <taxon>Anaeramoebidae</taxon>
        <taxon>Anaeramoeba</taxon>
    </lineage>
</organism>
<keyword evidence="4" id="KW-1185">Reference proteome</keyword>
<reference evidence="3" key="1">
    <citation type="submission" date="2022-10" db="EMBL/GenBank/DDBJ databases">
        <title>Novel sulphate-reducing endosymbionts in the free-living metamonad Anaeramoeba.</title>
        <authorList>
            <person name="Jerlstrom-Hultqvist J."/>
            <person name="Cepicka I."/>
            <person name="Gallot-Lavallee L."/>
            <person name="Salas-Leiva D."/>
            <person name="Curtis B.A."/>
            <person name="Zahonova K."/>
            <person name="Pipaliya S."/>
            <person name="Dacks J."/>
            <person name="Roger A.J."/>
        </authorList>
    </citation>
    <scope>NUCLEOTIDE SEQUENCE</scope>
    <source>
        <strain evidence="3">BMAN</strain>
    </source>
</reference>
<proteinExistence type="predicted"/>
<dbReference type="PANTHER" id="PTHR36220:SF1">
    <property type="entry name" value="GAMMA TUBULIN COMPLEX COMPONENT C-TERMINAL DOMAIN-CONTAINING PROTEIN"/>
    <property type="match status" value="1"/>
</dbReference>
<accession>A0A9Q0R6V0</accession>
<dbReference type="EMBL" id="JAPDFW010000120">
    <property type="protein sequence ID" value="KAJ5068099.1"/>
    <property type="molecule type" value="Genomic_DNA"/>
</dbReference>
<keyword evidence="1" id="KW-0812">Transmembrane</keyword>
<feature type="transmembrane region" description="Helical" evidence="1">
    <location>
        <begin position="820"/>
        <end position="843"/>
    </location>
</feature>
<keyword evidence="1" id="KW-1133">Transmembrane helix</keyword>
<gene>
    <name evidence="3" type="ORF">M0811_12559</name>
</gene>
<dbReference type="SUPFAM" id="SSF89372">
    <property type="entry name" value="Fucose-specific lectin"/>
    <property type="match status" value="1"/>
</dbReference>
<dbReference type="SMART" id="SM00191">
    <property type="entry name" value="Int_alpha"/>
    <property type="match status" value="4"/>
</dbReference>
<name>A0A9Q0R6V0_ANAIG</name>
<feature type="signal peptide" evidence="2">
    <location>
        <begin position="1"/>
        <end position="16"/>
    </location>
</feature>
<keyword evidence="1" id="KW-0472">Membrane</keyword>
<evidence type="ECO:0000256" key="2">
    <source>
        <dbReference type="SAM" id="SignalP"/>
    </source>
</evidence>
<dbReference type="InterPro" id="IPR028994">
    <property type="entry name" value="Integrin_alpha_N"/>
</dbReference>
<dbReference type="InterPro" id="IPR013519">
    <property type="entry name" value="Int_alpha_beta-p"/>
</dbReference>